<name>A0A0N1KI40_9GAMM</name>
<dbReference type="InterPro" id="IPR010595">
    <property type="entry name" value="DUF1161"/>
</dbReference>
<dbReference type="Proteomes" id="UP000053226">
    <property type="component" value="Unassembled WGS sequence"/>
</dbReference>
<keyword evidence="3" id="KW-1185">Reference proteome</keyword>
<comment type="caution">
    <text evidence="2">The sequence shown here is derived from an EMBL/GenBank/DDBJ whole genome shotgun (WGS) entry which is preliminary data.</text>
</comment>
<dbReference type="OrthoDB" id="6183281at2"/>
<proteinExistence type="predicted"/>
<feature type="chain" id="PRO_5005875753" description="DUF1161 domain-containing protein" evidence="1">
    <location>
        <begin position="22"/>
        <end position="85"/>
    </location>
</feature>
<dbReference type="RefSeq" id="WP_047256130.1">
    <property type="nucleotide sequence ID" value="NZ_CAWMUS010000018.1"/>
</dbReference>
<gene>
    <name evidence="2" type="ORF">M992_1941</name>
</gene>
<accession>A0A0N1KI40</accession>
<feature type="signal peptide" evidence="1">
    <location>
        <begin position="1"/>
        <end position="21"/>
    </location>
</feature>
<reference evidence="2 3" key="1">
    <citation type="submission" date="2015-07" db="EMBL/GenBank/DDBJ databases">
        <title>ATOL: Assembling a taxonomically balanced genome-scale reconstruction of the evolutionary history of the Enterobacteriaceae.</title>
        <authorList>
            <person name="Plunkett G.III."/>
            <person name="Neeno-Eckwall E.C."/>
            <person name="Glasner J.D."/>
            <person name="Perna N.T."/>
        </authorList>
    </citation>
    <scope>NUCLEOTIDE SEQUENCE [LARGE SCALE GENOMIC DNA]</scope>
    <source>
        <strain evidence="2 3">ATCC 35017</strain>
    </source>
</reference>
<organism evidence="2 3">
    <name type="scientific">Moellerella wisconsensis ATCC 35017</name>
    <dbReference type="NCBI Taxonomy" id="1354267"/>
    <lineage>
        <taxon>Bacteria</taxon>
        <taxon>Pseudomonadati</taxon>
        <taxon>Pseudomonadota</taxon>
        <taxon>Gammaproteobacteria</taxon>
        <taxon>Enterobacterales</taxon>
        <taxon>Morganellaceae</taxon>
        <taxon>Moellerella</taxon>
    </lineage>
</organism>
<dbReference type="AlphaFoldDB" id="A0A0N1KI40"/>
<evidence type="ECO:0000256" key="1">
    <source>
        <dbReference type="SAM" id="SignalP"/>
    </source>
</evidence>
<dbReference type="EMBL" id="LGAA01000018">
    <property type="protein sequence ID" value="KPD02784.1"/>
    <property type="molecule type" value="Genomic_DNA"/>
</dbReference>
<dbReference type="GeneID" id="79717245"/>
<sequence>MSKKVLFSVLFLMFAPIAAQASCESVIQDIKQKIINNGVAENAFKLEAVPNDEADNAGGQIVGHCQNETYKIIYTRFANGNNEAQ</sequence>
<evidence type="ECO:0008006" key="4">
    <source>
        <dbReference type="Google" id="ProtNLM"/>
    </source>
</evidence>
<dbReference type="Pfam" id="PF06649">
    <property type="entry name" value="DUF1161"/>
    <property type="match status" value="1"/>
</dbReference>
<keyword evidence="1" id="KW-0732">Signal</keyword>
<evidence type="ECO:0000313" key="2">
    <source>
        <dbReference type="EMBL" id="KPD02784.1"/>
    </source>
</evidence>
<protein>
    <recommendedName>
        <fullName evidence="4">DUF1161 domain-containing protein</fullName>
    </recommendedName>
</protein>
<evidence type="ECO:0000313" key="3">
    <source>
        <dbReference type="Proteomes" id="UP000053226"/>
    </source>
</evidence>